<dbReference type="Proteomes" id="UP000054558">
    <property type="component" value="Unassembled WGS sequence"/>
</dbReference>
<dbReference type="Pfam" id="PF13884">
    <property type="entry name" value="Peptidase_S74"/>
    <property type="match status" value="1"/>
</dbReference>
<evidence type="ECO:0000313" key="4">
    <source>
        <dbReference type="Proteomes" id="UP000054558"/>
    </source>
</evidence>
<name>A0A1Y1ITI8_KLENI</name>
<dbReference type="InterPro" id="IPR030392">
    <property type="entry name" value="S74_ICA"/>
</dbReference>
<dbReference type="EMBL" id="DF238033">
    <property type="protein sequence ID" value="GAQ92651.1"/>
    <property type="molecule type" value="Genomic_DNA"/>
</dbReference>
<sequence>MAADTALTSVLSSSSFYTLCGSNVRKTKGSASSFGGAVTCTGFTLSASGTGNTTTMTNFSPVSTGNFQVSYFGVSQTGSYNCAWHLFKNTGGSGSTSNYAAFGVQGYGVGTGSFNACGNGNFGVCTASPSYTLDVNGTLWASSNFAVSGGTVTLPSGSVAASAIASLDASKITTGTFSVGAFGTNLSTTGALTLPGFYYKSYTIACDTTADCAYEFASFTTGTATTLDVTIVSPKTTGTEFTKRYSITVGSSLLTADGAWRRCIPLSAHNGHPLDNDYELHVSSPGTNSVPGGSTYDLRLRLLHSMAGAIASTLTVNVTAYYAQDGLFATSTLSSIYVDDTWRTLSYLPSTAMKQYGGQVGLGTTSPSYKLDVAGSLHASGAVTFDSTLTAGAVSTSGAITTTGTGTKYWNATTQGQYSATPGTLYKIGVLPAIGEASGGGAVRICGSMGGFGTNQSVTVDCTISSRGVNPGSSATYDLGTSALAWRHEYLSGNRFCSGNAGFTANSTAALTPAAPFHFFGAQDANTNTMIIGSTSTATGLILEDIVNAKWRINTGGYALTFSQQTSGTTSSYGTANFTTRVTFSSNTYVTAARNVYAGSTVYANNVALTSDARLKSNVQPIQRALERVCRLAGKTFDFTPPNVTQTRSNVSGFIAQEVKDVFPEWVVAWDNDSNVQPGQEPMLGIDVGYGLQAHLVEAVKELRSENAELRATVARVTEQSEEEELRSLRQEVAELRDLAASLVNRVTIREQREGLQS</sequence>
<proteinExistence type="predicted"/>
<dbReference type="AlphaFoldDB" id="A0A1Y1ITI8"/>
<feature type="domain" description="Peptidase S74" evidence="2">
    <location>
        <begin position="611"/>
        <end position="714"/>
    </location>
</feature>
<feature type="coiled-coil region" evidence="1">
    <location>
        <begin position="693"/>
        <end position="746"/>
    </location>
</feature>
<gene>
    <name evidence="3" type="ORF">KFL_010840030</name>
</gene>
<evidence type="ECO:0000256" key="1">
    <source>
        <dbReference type="SAM" id="Coils"/>
    </source>
</evidence>
<reference evidence="3 4" key="1">
    <citation type="journal article" date="2014" name="Nat. Commun.">
        <title>Klebsormidium flaccidum genome reveals primary factors for plant terrestrial adaptation.</title>
        <authorList>
            <person name="Hori K."/>
            <person name="Maruyama F."/>
            <person name="Fujisawa T."/>
            <person name="Togashi T."/>
            <person name="Yamamoto N."/>
            <person name="Seo M."/>
            <person name="Sato S."/>
            <person name="Yamada T."/>
            <person name="Mori H."/>
            <person name="Tajima N."/>
            <person name="Moriyama T."/>
            <person name="Ikeuchi M."/>
            <person name="Watanabe M."/>
            <person name="Wada H."/>
            <person name="Kobayashi K."/>
            <person name="Saito M."/>
            <person name="Masuda T."/>
            <person name="Sasaki-Sekimoto Y."/>
            <person name="Mashiguchi K."/>
            <person name="Awai K."/>
            <person name="Shimojima M."/>
            <person name="Masuda S."/>
            <person name="Iwai M."/>
            <person name="Nobusawa T."/>
            <person name="Narise T."/>
            <person name="Kondo S."/>
            <person name="Saito H."/>
            <person name="Sato R."/>
            <person name="Murakawa M."/>
            <person name="Ihara Y."/>
            <person name="Oshima-Yamada Y."/>
            <person name="Ohtaka K."/>
            <person name="Satoh M."/>
            <person name="Sonobe K."/>
            <person name="Ishii M."/>
            <person name="Ohtani R."/>
            <person name="Kanamori-Sato M."/>
            <person name="Honoki R."/>
            <person name="Miyazaki D."/>
            <person name="Mochizuki H."/>
            <person name="Umetsu J."/>
            <person name="Higashi K."/>
            <person name="Shibata D."/>
            <person name="Kamiya Y."/>
            <person name="Sato N."/>
            <person name="Nakamura Y."/>
            <person name="Tabata S."/>
            <person name="Ida S."/>
            <person name="Kurokawa K."/>
            <person name="Ohta H."/>
        </authorList>
    </citation>
    <scope>NUCLEOTIDE SEQUENCE [LARGE SCALE GENOMIC DNA]</scope>
    <source>
        <strain evidence="3 4">NIES-2285</strain>
    </source>
</reference>
<dbReference type="OrthoDB" id="27041at2759"/>
<keyword evidence="1" id="KW-0175">Coiled coil</keyword>
<organism evidence="3 4">
    <name type="scientific">Klebsormidium nitens</name>
    <name type="common">Green alga</name>
    <name type="synonym">Ulothrix nitens</name>
    <dbReference type="NCBI Taxonomy" id="105231"/>
    <lineage>
        <taxon>Eukaryota</taxon>
        <taxon>Viridiplantae</taxon>
        <taxon>Streptophyta</taxon>
        <taxon>Klebsormidiophyceae</taxon>
        <taxon>Klebsormidiales</taxon>
        <taxon>Klebsormidiaceae</taxon>
        <taxon>Klebsormidium</taxon>
    </lineage>
</organism>
<accession>A0A1Y1ITI8</accession>
<keyword evidence="4" id="KW-1185">Reference proteome</keyword>
<evidence type="ECO:0000259" key="2">
    <source>
        <dbReference type="PROSITE" id="PS51688"/>
    </source>
</evidence>
<evidence type="ECO:0000313" key="3">
    <source>
        <dbReference type="EMBL" id="GAQ92651.1"/>
    </source>
</evidence>
<dbReference type="PROSITE" id="PS51688">
    <property type="entry name" value="ICA"/>
    <property type="match status" value="1"/>
</dbReference>
<protein>
    <recommendedName>
        <fullName evidence="2">Peptidase S74 domain-containing protein</fullName>
    </recommendedName>
</protein>